<dbReference type="AlphaFoldDB" id="A0A8K0NSM7"/>
<feature type="domain" description="RNA polymerase II assembly factor Rtp1 C-terminal" evidence="4">
    <location>
        <begin position="843"/>
        <end position="958"/>
    </location>
</feature>
<feature type="region of interest" description="Disordered" evidence="2">
    <location>
        <begin position="1025"/>
        <end position="1070"/>
    </location>
</feature>
<evidence type="ECO:0000259" key="4">
    <source>
        <dbReference type="Pfam" id="PF10363"/>
    </source>
</evidence>
<name>A0A8K0NSM7_9TREE</name>
<keyword evidence="3" id="KW-0812">Transmembrane</keyword>
<organism evidence="5 6">
    <name type="scientific">Filobasidium floriforme</name>
    <dbReference type="NCBI Taxonomy" id="5210"/>
    <lineage>
        <taxon>Eukaryota</taxon>
        <taxon>Fungi</taxon>
        <taxon>Dikarya</taxon>
        <taxon>Basidiomycota</taxon>
        <taxon>Agaricomycotina</taxon>
        <taxon>Tremellomycetes</taxon>
        <taxon>Filobasidiales</taxon>
        <taxon>Filobasidiaceae</taxon>
        <taxon>Filobasidium</taxon>
    </lineage>
</organism>
<evidence type="ECO:0000256" key="3">
    <source>
        <dbReference type="SAM" id="Phobius"/>
    </source>
</evidence>
<dbReference type="InterPro" id="IPR019451">
    <property type="entry name" value="Rtp1_C1"/>
</dbReference>
<dbReference type="InterPro" id="IPR039600">
    <property type="entry name" value="TANGO6/Rtp1"/>
</dbReference>
<dbReference type="InterPro" id="IPR011989">
    <property type="entry name" value="ARM-like"/>
</dbReference>
<keyword evidence="6" id="KW-1185">Reference proteome</keyword>
<dbReference type="Gene3D" id="1.25.10.10">
    <property type="entry name" value="Leucine-rich Repeat Variant"/>
    <property type="match status" value="1"/>
</dbReference>
<reference evidence="5" key="1">
    <citation type="submission" date="2020-04" db="EMBL/GenBank/DDBJ databases">
        <title>Analysis of mating type loci in Filobasidium floriforme.</title>
        <authorList>
            <person name="Nowrousian M."/>
        </authorList>
    </citation>
    <scope>NUCLEOTIDE SEQUENCE</scope>
    <source>
        <strain evidence="5">CBS 6242</strain>
    </source>
</reference>
<feature type="compositionally biased region" description="Polar residues" evidence="2">
    <location>
        <begin position="1025"/>
        <end position="1035"/>
    </location>
</feature>
<sequence length="1164" mass="128082">MPETSNHSSTSPPSDTQKIIARGHTAIEIGQYLLPSSQPVINTLSGKRADLANQLEEAGRHLEASEDAELKVRWDWRQRAEVEEGEGEMVDLMKESGMRGLDVIEAVWDWLSLQDNEKSSIDPKVFLLDLTERRHLQRLVSLIPSRLILPHINDLLRASTQAASSINSPVISSIRTITTRLLRLITIPSEAQNQDDSQNQSPYRRSDLYMFLSSPTIIPFILLPPLMIGWSQAFPPDVFAEIRKGFLIYVDKGLAPSEALATLGGLQTILTSGNRSTSSSSSGGGTGAGAGAGAKIVPLEEDPIVYPEYARRTVKALMGRQMVRPGGVAGLLGNVFGFGERKDGMSGDDVLELHKLDYVTKLLGIPVHGMDAKAYYDNIFEQLRLIIVPSDPVRERNTPKHHVQASAYVLTKLAVTLPLIKRELRKTLHEPLFPRFAELPYAASSSPSSSLVQGSVVVTSATRINSLVSLLLPLLTLNPPPPPFLNLIITPIIRPIFLLWQHLKKDRTADPLTRKEIEDVVGAWVRLMDVELVENGLWEVLQGGRGWKGLGFGGRMDDEEKVLFWGRNFGPGESREEEDIGAAVLYGRPPQSTTDDLKFSSDPEDFNLTTKLNDLHVSDGATVPDAGQDYDILPDLSSLQMYPDPELLVAIIVRSGRADLSSRFLIRCLQAYQVMSGDNDANPERTLILLQVIMRLSDKASANLGKEVRHVLLFIEHALRPSSTADEIDLADSDDGADSDDEDADDAAEPAAANDVVKEDIPNLGLVETALNLLVATLHGDETITSESQPILKPIEKHVEALLRHRLADIRQAARAASLLLAVRKATPGLASNASATDTAQRYQESLRLLQDPILAVRAHGLIILQSIVRAPDFDRALTPAIMDIFLSAIRDDDSFMYLNAVKGLSSLVDGLGREVMASITSAYVEGFERITEFKPDELDRRLRLGEALQQSIRRAGTALSAYVEPIVPRLLRVFPNASLPTVIRSSSLSILATCADTEWRALLPWSNDLIGSCLDLLRLESVSQRRNQSNSIEPDNNRESEDNDQNGEEDDDTQRPNDEPTRNNDSKHPALRRAAVVFLGLMFDSVAKAAAQDSDNDIHSLQPEIRMSIRPATSQNLPAPVDTHLVQSARTVLNYIKHTDVDSLTSHQAGEVLQILRHIPAST</sequence>
<dbReference type="EMBL" id="JABELV010000023">
    <property type="protein sequence ID" value="KAG7562955.1"/>
    <property type="molecule type" value="Genomic_DNA"/>
</dbReference>
<dbReference type="OrthoDB" id="39591at2759"/>
<dbReference type="Proteomes" id="UP000812966">
    <property type="component" value="Unassembled WGS sequence"/>
</dbReference>
<evidence type="ECO:0000256" key="1">
    <source>
        <dbReference type="ARBA" id="ARBA00005724"/>
    </source>
</evidence>
<keyword evidence="3" id="KW-1133">Transmembrane helix</keyword>
<dbReference type="PANTHER" id="PTHR20959">
    <property type="entry name" value="TRANSPORT AND GOLGI ORGANIZATION PROTEIN 6 FAMILY MEMBER"/>
    <property type="match status" value="1"/>
</dbReference>
<dbReference type="GO" id="GO:0009306">
    <property type="term" value="P:protein secretion"/>
    <property type="evidence" value="ECO:0007669"/>
    <property type="project" value="TreeGrafter"/>
</dbReference>
<dbReference type="Pfam" id="PF10363">
    <property type="entry name" value="RTP1_C1"/>
    <property type="match status" value="1"/>
</dbReference>
<feature type="region of interest" description="Disordered" evidence="2">
    <location>
        <begin position="725"/>
        <end position="754"/>
    </location>
</feature>
<feature type="compositionally biased region" description="Acidic residues" evidence="2">
    <location>
        <begin position="726"/>
        <end position="748"/>
    </location>
</feature>
<protein>
    <recommendedName>
        <fullName evidence="4">RNA polymerase II assembly factor Rtp1 C-terminal domain-containing protein</fullName>
    </recommendedName>
</protein>
<keyword evidence="3" id="KW-0472">Membrane</keyword>
<dbReference type="SUPFAM" id="SSF48371">
    <property type="entry name" value="ARM repeat"/>
    <property type="match status" value="1"/>
</dbReference>
<comment type="similarity">
    <text evidence="1">Belongs to the Tango6 family.</text>
</comment>
<dbReference type="PANTHER" id="PTHR20959:SF1">
    <property type="entry name" value="TRANSPORT AND GOLGI ORGANIZATION PROTEIN 6 HOMOLOG"/>
    <property type="match status" value="1"/>
</dbReference>
<feature type="compositionally biased region" description="Basic and acidic residues" evidence="2">
    <location>
        <begin position="1054"/>
        <end position="1069"/>
    </location>
</feature>
<evidence type="ECO:0000256" key="2">
    <source>
        <dbReference type="SAM" id="MobiDB-lite"/>
    </source>
</evidence>
<evidence type="ECO:0000313" key="6">
    <source>
        <dbReference type="Proteomes" id="UP000812966"/>
    </source>
</evidence>
<feature type="compositionally biased region" description="Acidic residues" evidence="2">
    <location>
        <begin position="1042"/>
        <end position="1053"/>
    </location>
</feature>
<evidence type="ECO:0000313" key="5">
    <source>
        <dbReference type="EMBL" id="KAG7562955.1"/>
    </source>
</evidence>
<proteinExistence type="inferred from homology"/>
<gene>
    <name evidence="5" type="ORF">FFLO_01645</name>
</gene>
<accession>A0A8K0NSM7</accession>
<feature type="transmembrane region" description="Helical" evidence="3">
    <location>
        <begin position="208"/>
        <end position="230"/>
    </location>
</feature>
<dbReference type="InterPro" id="IPR016024">
    <property type="entry name" value="ARM-type_fold"/>
</dbReference>
<comment type="caution">
    <text evidence="5">The sequence shown here is derived from an EMBL/GenBank/DDBJ whole genome shotgun (WGS) entry which is preliminary data.</text>
</comment>